<feature type="transmembrane region" description="Helical" evidence="7">
    <location>
        <begin position="14"/>
        <end position="37"/>
    </location>
</feature>
<dbReference type="PROSITE" id="PS50928">
    <property type="entry name" value="ABC_TM1"/>
    <property type="match status" value="1"/>
</dbReference>
<dbReference type="InterPro" id="IPR000515">
    <property type="entry name" value="MetI-like"/>
</dbReference>
<keyword evidence="5 7" id="KW-1133">Transmembrane helix</keyword>
<dbReference type="GO" id="GO:0055085">
    <property type="term" value="P:transmembrane transport"/>
    <property type="evidence" value="ECO:0007669"/>
    <property type="project" value="InterPro"/>
</dbReference>
<feature type="domain" description="ABC transmembrane type-1" evidence="8">
    <location>
        <begin position="36"/>
        <end position="139"/>
    </location>
</feature>
<evidence type="ECO:0000256" key="7">
    <source>
        <dbReference type="SAM" id="Phobius"/>
    </source>
</evidence>
<comment type="subcellular location">
    <subcellularLocation>
        <location evidence="1">Cell membrane</location>
        <topology evidence="1">Multi-pass membrane protein</topology>
    </subcellularLocation>
</comment>
<feature type="transmembrane region" description="Helical" evidence="7">
    <location>
        <begin position="117"/>
        <end position="137"/>
    </location>
</feature>
<keyword evidence="6 7" id="KW-0472">Membrane</keyword>
<keyword evidence="4 7" id="KW-0812">Transmembrane</keyword>
<keyword evidence="3" id="KW-1003">Cell membrane</keyword>
<evidence type="ECO:0000256" key="5">
    <source>
        <dbReference type="ARBA" id="ARBA00022989"/>
    </source>
</evidence>
<proteinExistence type="predicted"/>
<evidence type="ECO:0000256" key="6">
    <source>
        <dbReference type="ARBA" id="ARBA00023136"/>
    </source>
</evidence>
<dbReference type="PANTHER" id="PTHR43005:SF1">
    <property type="entry name" value="SPERMIDINE_PUTRESCINE TRANSPORT SYSTEM PERMEASE PROTEIN"/>
    <property type="match status" value="1"/>
</dbReference>
<organism evidence="9">
    <name type="scientific">marine sediment metagenome</name>
    <dbReference type="NCBI Taxonomy" id="412755"/>
    <lineage>
        <taxon>unclassified sequences</taxon>
        <taxon>metagenomes</taxon>
        <taxon>ecological metagenomes</taxon>
    </lineage>
</organism>
<gene>
    <name evidence="9" type="ORF">S01H4_13794</name>
</gene>
<keyword evidence="2" id="KW-0813">Transport</keyword>
<evidence type="ECO:0000256" key="4">
    <source>
        <dbReference type="ARBA" id="ARBA00022692"/>
    </source>
</evidence>
<evidence type="ECO:0000259" key="8">
    <source>
        <dbReference type="PROSITE" id="PS50928"/>
    </source>
</evidence>
<dbReference type="AlphaFoldDB" id="X0ZA24"/>
<evidence type="ECO:0000256" key="2">
    <source>
        <dbReference type="ARBA" id="ARBA00022448"/>
    </source>
</evidence>
<dbReference type="PANTHER" id="PTHR43005">
    <property type="entry name" value="BLR7065 PROTEIN"/>
    <property type="match status" value="1"/>
</dbReference>
<sequence>MAFTYNNMLDPNNIGAFAGLANFSSIIRGGLFVVVFWNTIVYTLGVVAGSIGLGMISALLLNQTFIGRKVARTLNMLPWAVPPVAAGLMWIYMFNPQAGIINFVLQSLNLISGTKGWLDNMNLAMLSVLIVKIWLLYPF</sequence>
<dbReference type="InterPro" id="IPR035906">
    <property type="entry name" value="MetI-like_sf"/>
</dbReference>
<evidence type="ECO:0000256" key="1">
    <source>
        <dbReference type="ARBA" id="ARBA00004651"/>
    </source>
</evidence>
<comment type="caution">
    <text evidence="9">The sequence shown here is derived from an EMBL/GenBank/DDBJ whole genome shotgun (WGS) entry which is preliminary data.</text>
</comment>
<feature type="non-terminal residue" evidence="9">
    <location>
        <position position="139"/>
    </location>
</feature>
<dbReference type="Gene3D" id="1.10.3720.10">
    <property type="entry name" value="MetI-like"/>
    <property type="match status" value="1"/>
</dbReference>
<protein>
    <recommendedName>
        <fullName evidence="8">ABC transmembrane type-1 domain-containing protein</fullName>
    </recommendedName>
</protein>
<dbReference type="GO" id="GO:0005886">
    <property type="term" value="C:plasma membrane"/>
    <property type="evidence" value="ECO:0007669"/>
    <property type="project" value="UniProtKB-SubCell"/>
</dbReference>
<evidence type="ECO:0000313" key="9">
    <source>
        <dbReference type="EMBL" id="GAG57248.1"/>
    </source>
</evidence>
<dbReference type="EMBL" id="BART01006067">
    <property type="protein sequence ID" value="GAG57248.1"/>
    <property type="molecule type" value="Genomic_DNA"/>
</dbReference>
<name>X0ZA24_9ZZZZ</name>
<evidence type="ECO:0000256" key="3">
    <source>
        <dbReference type="ARBA" id="ARBA00022475"/>
    </source>
</evidence>
<feature type="transmembrane region" description="Helical" evidence="7">
    <location>
        <begin position="85"/>
        <end position="105"/>
    </location>
</feature>
<feature type="transmembrane region" description="Helical" evidence="7">
    <location>
        <begin position="44"/>
        <end position="65"/>
    </location>
</feature>
<dbReference type="SUPFAM" id="SSF161098">
    <property type="entry name" value="MetI-like"/>
    <property type="match status" value="1"/>
</dbReference>
<reference evidence="9" key="1">
    <citation type="journal article" date="2014" name="Front. Microbiol.">
        <title>High frequency of phylogenetically diverse reductive dehalogenase-homologous genes in deep subseafloor sedimentary metagenomes.</title>
        <authorList>
            <person name="Kawai M."/>
            <person name="Futagami T."/>
            <person name="Toyoda A."/>
            <person name="Takaki Y."/>
            <person name="Nishi S."/>
            <person name="Hori S."/>
            <person name="Arai W."/>
            <person name="Tsubouchi T."/>
            <person name="Morono Y."/>
            <person name="Uchiyama I."/>
            <person name="Ito T."/>
            <person name="Fujiyama A."/>
            <person name="Inagaki F."/>
            <person name="Takami H."/>
        </authorList>
    </citation>
    <scope>NUCLEOTIDE SEQUENCE</scope>
    <source>
        <strain evidence="9">Expedition CK06-06</strain>
    </source>
</reference>
<accession>X0ZA24</accession>